<dbReference type="InterPro" id="IPR043519">
    <property type="entry name" value="NT_sf"/>
</dbReference>
<feature type="domain" description="Adenylyltransferase AadA C-terminal" evidence="3">
    <location>
        <begin position="164"/>
        <end position="262"/>
    </location>
</feature>
<evidence type="ECO:0000259" key="2">
    <source>
        <dbReference type="Pfam" id="PF01909"/>
    </source>
</evidence>
<proteinExistence type="predicted"/>
<dbReference type="InterPro" id="IPR002934">
    <property type="entry name" value="Polymerase_NTP_transf_dom"/>
</dbReference>
<protein>
    <submittedName>
        <fullName evidence="4">Adenylyl transferase</fullName>
    </submittedName>
</protein>
<dbReference type="SUPFAM" id="SSF81301">
    <property type="entry name" value="Nucleotidyltransferase"/>
    <property type="match status" value="1"/>
</dbReference>
<keyword evidence="1 4" id="KW-0808">Transferase</keyword>
<dbReference type="Pfam" id="PF13427">
    <property type="entry name" value="AadA_C"/>
    <property type="match status" value="1"/>
</dbReference>
<dbReference type="GO" id="GO:0016779">
    <property type="term" value="F:nucleotidyltransferase activity"/>
    <property type="evidence" value="ECO:0007669"/>
    <property type="project" value="InterPro"/>
</dbReference>
<dbReference type="CDD" id="cd05403">
    <property type="entry name" value="NT_KNTase_like"/>
    <property type="match status" value="1"/>
</dbReference>
<name>A0A837RBQ6_LACPE</name>
<gene>
    <name evidence="4" type="ORF">FD24_GL003159</name>
</gene>
<dbReference type="Pfam" id="PF01909">
    <property type="entry name" value="NTP_transf_2"/>
    <property type="match status" value="1"/>
</dbReference>
<evidence type="ECO:0000259" key="3">
    <source>
        <dbReference type="Pfam" id="PF13427"/>
    </source>
</evidence>
<evidence type="ECO:0000313" key="5">
    <source>
        <dbReference type="Proteomes" id="UP000051020"/>
    </source>
</evidence>
<comment type="caution">
    <text evidence="4">The sequence shown here is derived from an EMBL/GenBank/DDBJ whole genome shotgun (WGS) entry which is preliminary data.</text>
</comment>
<dbReference type="InterPro" id="IPR025184">
    <property type="entry name" value="AadA_C"/>
</dbReference>
<dbReference type="AlphaFoldDB" id="A0A837RBQ6"/>
<feature type="domain" description="Polymerase nucleotidyl transferase" evidence="2">
    <location>
        <begin position="38"/>
        <end position="71"/>
    </location>
</feature>
<evidence type="ECO:0000256" key="1">
    <source>
        <dbReference type="ARBA" id="ARBA00022679"/>
    </source>
</evidence>
<accession>A0A837RBQ6</accession>
<sequence>MQKYGVINKMEGDGHVQRTQQLLTTLVTSYTQLLGPNLVGIYLHGSYVLGSYNEDVSDLDYVVVVRHALTATNKRELMSVTLHKLWPLAPKKGLEFHVMVQSALRPFQTPIPFDFHFSKYHYQDYVQSPNQYIQTMHGTDSDLAAHLTIMNHYGQVLTGPAIAEVFSPIPPAVYWQALVFDIADAQTEITVDPVYVTLNLCRVLAYQRSGLILSKSGGGQWGLAHLDLRWRPLINAALQTYSGDLPSIRFDSSTLTDFATMALTTIL</sequence>
<dbReference type="Gene3D" id="3.30.460.10">
    <property type="entry name" value="Beta Polymerase, domain 2"/>
    <property type="match status" value="1"/>
</dbReference>
<reference evidence="4 5" key="1">
    <citation type="journal article" date="2015" name="Genome Announc.">
        <title>Expanding the biotechnology potential of lactobacilli through comparative genomics of 213 strains and associated genera.</title>
        <authorList>
            <person name="Sun Z."/>
            <person name="Harris H.M."/>
            <person name="McCann A."/>
            <person name="Guo C."/>
            <person name="Argimon S."/>
            <person name="Zhang W."/>
            <person name="Yang X."/>
            <person name="Jeffery I.B."/>
            <person name="Cooney J.C."/>
            <person name="Kagawa T.F."/>
            <person name="Liu W."/>
            <person name="Song Y."/>
            <person name="Salvetti E."/>
            <person name="Wrobel A."/>
            <person name="Rasinkangas P."/>
            <person name="Parkhill J."/>
            <person name="Rea M.C."/>
            <person name="O'Sullivan O."/>
            <person name="Ritari J."/>
            <person name="Douillard F.P."/>
            <person name="Paul Ross R."/>
            <person name="Yang R."/>
            <person name="Briner A.E."/>
            <person name="Felis G.E."/>
            <person name="de Vos W.M."/>
            <person name="Barrangou R."/>
            <person name="Klaenhammer T.R."/>
            <person name="Caufield P.W."/>
            <person name="Cui Y."/>
            <person name="Zhang H."/>
            <person name="O'Toole P.W."/>
        </authorList>
    </citation>
    <scope>NUCLEOTIDE SEQUENCE [LARGE SCALE GENOMIC DNA]</scope>
    <source>
        <strain evidence="4 5">DSM 20314</strain>
    </source>
</reference>
<dbReference type="Proteomes" id="UP000051020">
    <property type="component" value="Unassembled WGS sequence"/>
</dbReference>
<organism evidence="4 5">
    <name type="scientific">Lactiplantibacillus pentosus DSM 20314</name>
    <dbReference type="NCBI Taxonomy" id="1423791"/>
    <lineage>
        <taxon>Bacteria</taxon>
        <taxon>Bacillati</taxon>
        <taxon>Bacillota</taxon>
        <taxon>Bacilli</taxon>
        <taxon>Lactobacillales</taxon>
        <taxon>Lactobacillaceae</taxon>
        <taxon>Lactiplantibacillus</taxon>
    </lineage>
</organism>
<evidence type="ECO:0000313" key="4">
    <source>
        <dbReference type="EMBL" id="KRK25311.1"/>
    </source>
</evidence>
<dbReference type="EMBL" id="AZCU01000008">
    <property type="protein sequence ID" value="KRK25311.1"/>
    <property type="molecule type" value="Genomic_DNA"/>
</dbReference>